<gene>
    <name evidence="12" type="primary">BAT1_1</name>
    <name evidence="12" type="ORF">Hypma_015288</name>
</gene>
<dbReference type="NCBIfam" id="TIGR01123">
    <property type="entry name" value="ilvE_II"/>
    <property type="match status" value="1"/>
</dbReference>
<dbReference type="EMBL" id="LUEZ02000010">
    <property type="protein sequence ID" value="RDB28373.1"/>
    <property type="molecule type" value="Genomic_DNA"/>
</dbReference>
<evidence type="ECO:0000256" key="11">
    <source>
        <dbReference type="RuleBase" id="RU004517"/>
    </source>
</evidence>
<keyword evidence="5 11" id="KW-0808">Transferase</keyword>
<dbReference type="GO" id="GO:0052654">
    <property type="term" value="F:L-leucine-2-oxoglutarate transaminase activity"/>
    <property type="evidence" value="ECO:0007669"/>
    <property type="project" value="RHEA"/>
</dbReference>
<evidence type="ECO:0000256" key="8">
    <source>
        <dbReference type="PIRSR" id="PIRSR006468-1"/>
    </source>
</evidence>
<dbReference type="GO" id="GO:0052656">
    <property type="term" value="F:L-isoleucine-2-oxoglutarate transaminase activity"/>
    <property type="evidence" value="ECO:0007669"/>
    <property type="project" value="RHEA"/>
</dbReference>
<comment type="catalytic activity">
    <reaction evidence="11">
        <text>L-valine + 2-oxoglutarate = 3-methyl-2-oxobutanoate + L-glutamate</text>
        <dbReference type="Rhea" id="RHEA:24813"/>
        <dbReference type="ChEBI" id="CHEBI:11851"/>
        <dbReference type="ChEBI" id="CHEBI:16810"/>
        <dbReference type="ChEBI" id="CHEBI:29985"/>
        <dbReference type="ChEBI" id="CHEBI:57762"/>
        <dbReference type="EC" id="2.6.1.42"/>
    </reaction>
</comment>
<dbReference type="InterPro" id="IPR005786">
    <property type="entry name" value="B_amino_transII"/>
</dbReference>
<comment type="catalytic activity">
    <reaction evidence="11">
        <text>L-isoleucine + 2-oxoglutarate = (S)-3-methyl-2-oxopentanoate + L-glutamate</text>
        <dbReference type="Rhea" id="RHEA:24801"/>
        <dbReference type="ChEBI" id="CHEBI:16810"/>
        <dbReference type="ChEBI" id="CHEBI:29985"/>
        <dbReference type="ChEBI" id="CHEBI:35146"/>
        <dbReference type="ChEBI" id="CHEBI:58045"/>
        <dbReference type="EC" id="2.6.1.42"/>
    </reaction>
</comment>
<dbReference type="GO" id="GO:0005739">
    <property type="term" value="C:mitochondrion"/>
    <property type="evidence" value="ECO:0007669"/>
    <property type="project" value="TreeGrafter"/>
</dbReference>
<evidence type="ECO:0000256" key="6">
    <source>
        <dbReference type="ARBA" id="ARBA00022898"/>
    </source>
</evidence>
<evidence type="ECO:0000256" key="9">
    <source>
        <dbReference type="RuleBase" id="RU004106"/>
    </source>
</evidence>
<dbReference type="PIRSF" id="PIRSF006468">
    <property type="entry name" value="BCAT1"/>
    <property type="match status" value="1"/>
</dbReference>
<feature type="modified residue" description="N6-(pyridoxal phosphate)lysine" evidence="8">
    <location>
        <position position="247"/>
    </location>
</feature>
<dbReference type="FunCoup" id="A0A369K966">
    <property type="interactions" value="349"/>
</dbReference>
<dbReference type="STRING" id="39966.A0A369K966"/>
<dbReference type="EC" id="2.6.1.42" evidence="11"/>
<dbReference type="SUPFAM" id="SSF56752">
    <property type="entry name" value="D-aminoacid aminotransferase-like PLP-dependent enzymes"/>
    <property type="match status" value="1"/>
</dbReference>
<evidence type="ECO:0000256" key="4">
    <source>
        <dbReference type="ARBA" id="ARBA00022605"/>
    </source>
</evidence>
<name>A0A369K966_HYPMA</name>
<dbReference type="FunFam" id="3.30.470.10:FF:000005">
    <property type="entry name" value="Branched-chain-amino-acid aminotransferase"/>
    <property type="match status" value="1"/>
</dbReference>
<dbReference type="OrthoDB" id="1732691at2759"/>
<dbReference type="PANTHER" id="PTHR11825">
    <property type="entry name" value="SUBGROUP IIII AMINOTRANSFERASE"/>
    <property type="match status" value="1"/>
</dbReference>
<dbReference type="GO" id="GO:0009099">
    <property type="term" value="P:L-valine biosynthetic process"/>
    <property type="evidence" value="ECO:0007669"/>
    <property type="project" value="TreeGrafter"/>
</dbReference>
<sequence>MSFSLLRHLTPVGHANSLRWGALTTGGRRLMSAVQATQDSMTGELTALPDINPSRLEITRNPNPATPPPSSSLVFGHTFTDHMLTIPWDVLSGWGTPRIQPYGPLALEPSSTVLHYAQTLFEGMKAYRREDGKVTLFRPDMNMKRMNNSAQRIALPTFNGDALLELIKELVRIDKHWIPKEPGHSLYIRPTLIGTQKAIGVGPPNEALLFVICSPVGPYYPKGFQPVALFGTTEYIRAAPGGTGAFKLGVNYAPGVMPQKAAAARGYAQNLWLHGPEHYLTEVGTMNLFVVFRREDGAVELVTPPLDGMILPGVTRDSVLTLAKEHISGTKKLPGLPDNLIISERPVTMKEVKDASHSGRLVELFGAGTAAVISPVDRIGYLGEDVLIPTGPDGMGPVSRPIWTELVGRQTGTIPSDWSVVVTD</sequence>
<dbReference type="InterPro" id="IPR043132">
    <property type="entry name" value="BCAT-like_C"/>
</dbReference>
<evidence type="ECO:0000256" key="7">
    <source>
        <dbReference type="ARBA" id="ARBA00023304"/>
    </source>
</evidence>
<accession>A0A369K966</accession>
<evidence type="ECO:0000256" key="1">
    <source>
        <dbReference type="ARBA" id="ARBA00001933"/>
    </source>
</evidence>
<keyword evidence="6 10" id="KW-0663">Pyridoxal phosphate</keyword>
<dbReference type="InterPro" id="IPR033939">
    <property type="entry name" value="BCAT_family"/>
</dbReference>
<keyword evidence="7 11" id="KW-0100">Branched-chain amino acid biosynthesis</keyword>
<evidence type="ECO:0000256" key="2">
    <source>
        <dbReference type="ARBA" id="ARBA00009320"/>
    </source>
</evidence>
<evidence type="ECO:0000313" key="12">
    <source>
        <dbReference type="EMBL" id="RDB28373.1"/>
    </source>
</evidence>
<dbReference type="FunFam" id="3.20.10.10:FF:000004">
    <property type="entry name" value="Branched-chain-amino-acid aminotransferase"/>
    <property type="match status" value="1"/>
</dbReference>
<keyword evidence="4 11" id="KW-0028">Amino-acid biosynthesis</keyword>
<dbReference type="InParanoid" id="A0A369K966"/>
<dbReference type="CDD" id="cd01557">
    <property type="entry name" value="BCAT_beta_family"/>
    <property type="match status" value="1"/>
</dbReference>
<comment type="cofactor">
    <cofactor evidence="1 10">
        <name>pyridoxal 5'-phosphate</name>
        <dbReference type="ChEBI" id="CHEBI:597326"/>
    </cofactor>
</comment>
<proteinExistence type="inferred from homology"/>
<dbReference type="InterPro" id="IPR043131">
    <property type="entry name" value="BCAT-like_N"/>
</dbReference>
<dbReference type="GO" id="GO:0009098">
    <property type="term" value="P:L-leucine biosynthetic process"/>
    <property type="evidence" value="ECO:0007669"/>
    <property type="project" value="TreeGrafter"/>
</dbReference>
<organism evidence="12 13">
    <name type="scientific">Hypsizygus marmoreus</name>
    <name type="common">White beech mushroom</name>
    <name type="synonym">Agaricus marmoreus</name>
    <dbReference type="NCBI Taxonomy" id="39966"/>
    <lineage>
        <taxon>Eukaryota</taxon>
        <taxon>Fungi</taxon>
        <taxon>Dikarya</taxon>
        <taxon>Basidiomycota</taxon>
        <taxon>Agaricomycotina</taxon>
        <taxon>Agaricomycetes</taxon>
        <taxon>Agaricomycetidae</taxon>
        <taxon>Agaricales</taxon>
        <taxon>Tricholomatineae</taxon>
        <taxon>Lyophyllaceae</taxon>
        <taxon>Hypsizygus</taxon>
    </lineage>
</organism>
<reference evidence="12" key="1">
    <citation type="submission" date="2018-04" db="EMBL/GenBank/DDBJ databases">
        <title>Whole genome sequencing of Hypsizygus marmoreus.</title>
        <authorList>
            <person name="Choi I.-G."/>
            <person name="Min B."/>
            <person name="Kim J.-G."/>
            <person name="Kim S."/>
            <person name="Oh Y.-L."/>
            <person name="Kong W.-S."/>
            <person name="Park H."/>
            <person name="Jeong J."/>
            <person name="Song E.-S."/>
        </authorList>
    </citation>
    <scope>NUCLEOTIDE SEQUENCE [LARGE SCALE GENOMIC DNA]</scope>
    <source>
        <strain evidence="12">51987-8</strain>
    </source>
</reference>
<dbReference type="InterPro" id="IPR001544">
    <property type="entry name" value="Aminotrans_IV"/>
</dbReference>
<dbReference type="PROSITE" id="PS00770">
    <property type="entry name" value="AA_TRANSFER_CLASS_4"/>
    <property type="match status" value="1"/>
</dbReference>
<evidence type="ECO:0000256" key="5">
    <source>
        <dbReference type="ARBA" id="ARBA00022679"/>
    </source>
</evidence>
<dbReference type="Gene3D" id="3.30.470.10">
    <property type="match status" value="1"/>
</dbReference>
<evidence type="ECO:0000256" key="10">
    <source>
        <dbReference type="RuleBase" id="RU004516"/>
    </source>
</evidence>
<keyword evidence="3 11" id="KW-0032">Aminotransferase</keyword>
<dbReference type="AlphaFoldDB" id="A0A369K966"/>
<dbReference type="GO" id="GO:0052655">
    <property type="term" value="F:L-valine-2-oxoglutarate transaminase activity"/>
    <property type="evidence" value="ECO:0007669"/>
    <property type="project" value="RHEA"/>
</dbReference>
<dbReference type="Pfam" id="PF01063">
    <property type="entry name" value="Aminotran_4"/>
    <property type="match status" value="1"/>
</dbReference>
<protein>
    <recommendedName>
        <fullName evidence="11">Branched-chain-amino-acid aminotransferase</fullName>
        <ecNumber evidence="11">2.6.1.42</ecNumber>
    </recommendedName>
</protein>
<dbReference type="InterPro" id="IPR018300">
    <property type="entry name" value="Aminotrans_IV_CS"/>
</dbReference>
<dbReference type="NCBIfam" id="NF009897">
    <property type="entry name" value="PRK13357.1"/>
    <property type="match status" value="1"/>
</dbReference>
<dbReference type="PANTHER" id="PTHR11825:SF44">
    <property type="entry name" value="BRANCHED-CHAIN-AMINO-ACID AMINOTRANSFERASE"/>
    <property type="match status" value="1"/>
</dbReference>
<dbReference type="Proteomes" id="UP000076154">
    <property type="component" value="Unassembled WGS sequence"/>
</dbReference>
<comment type="catalytic activity">
    <reaction evidence="11">
        <text>L-leucine + 2-oxoglutarate = 4-methyl-2-oxopentanoate + L-glutamate</text>
        <dbReference type="Rhea" id="RHEA:18321"/>
        <dbReference type="ChEBI" id="CHEBI:16810"/>
        <dbReference type="ChEBI" id="CHEBI:17865"/>
        <dbReference type="ChEBI" id="CHEBI:29985"/>
        <dbReference type="ChEBI" id="CHEBI:57427"/>
        <dbReference type="EC" id="2.6.1.42"/>
    </reaction>
</comment>
<comment type="similarity">
    <text evidence="2 9">Belongs to the class-IV pyridoxal-phosphate-dependent aminotransferase family.</text>
</comment>
<dbReference type="InterPro" id="IPR036038">
    <property type="entry name" value="Aminotransferase-like"/>
</dbReference>
<evidence type="ECO:0000313" key="13">
    <source>
        <dbReference type="Proteomes" id="UP000076154"/>
    </source>
</evidence>
<keyword evidence="13" id="KW-1185">Reference proteome</keyword>
<comment type="caution">
    <text evidence="12">The sequence shown here is derived from an EMBL/GenBank/DDBJ whole genome shotgun (WGS) entry which is preliminary data.</text>
</comment>
<dbReference type="Gene3D" id="3.20.10.10">
    <property type="entry name" value="D-amino Acid Aminotransferase, subunit A, domain 2"/>
    <property type="match status" value="1"/>
</dbReference>
<evidence type="ECO:0000256" key="3">
    <source>
        <dbReference type="ARBA" id="ARBA00022576"/>
    </source>
</evidence>